<dbReference type="RefSeq" id="WP_054731713.1">
    <property type="nucleotide sequence ID" value="NZ_CP009429.1"/>
</dbReference>
<reference evidence="2" key="1">
    <citation type="submission" date="2015-11" db="EMBL/GenBank/DDBJ databases">
        <title>Complete genome sequence of a polyethylene-glycol degrader Sphingopyxis macrogoltabida 203N (NBRC 111659).</title>
        <authorList>
            <person name="Yoshiyuki O."/>
            <person name="Shouta N."/>
            <person name="Nagata Y."/>
            <person name="Numata M."/>
            <person name="Tsuchikane K."/>
            <person name="Hosoyama A."/>
            <person name="Yamazoe A."/>
            <person name="Tsuda M."/>
            <person name="Fujita N."/>
            <person name="Kawai F."/>
        </authorList>
    </citation>
    <scope>NUCLEOTIDE SEQUENCE [LARGE SCALE GENOMIC DNA]</scope>
    <source>
        <strain evidence="2">203N</strain>
    </source>
</reference>
<name>A0AAC9FGN4_SPHMC</name>
<keyword evidence="2" id="KW-1185">Reference proteome</keyword>
<proteinExistence type="predicted"/>
<dbReference type="Proteomes" id="UP000076088">
    <property type="component" value="Chromosome"/>
</dbReference>
<sequence length="84" mass="9271">MSDDDDIWNQRGTLTRVHDEGADVALPPLPAGEAELRPLRDLLSEFAAAPAWERERYSLILDNGQAFSADDIAALLQRPDSPVQ</sequence>
<evidence type="ECO:0000313" key="1">
    <source>
        <dbReference type="EMBL" id="AMU91723.1"/>
    </source>
</evidence>
<dbReference type="AlphaFoldDB" id="A0AAC9FGN4"/>
<evidence type="ECO:0000313" key="2">
    <source>
        <dbReference type="Proteomes" id="UP000076088"/>
    </source>
</evidence>
<dbReference type="KEGG" id="smaz:LH19_21600"/>
<accession>A0AAC9FGN4</accession>
<dbReference type="EMBL" id="CP013344">
    <property type="protein sequence ID" value="AMU91723.1"/>
    <property type="molecule type" value="Genomic_DNA"/>
</dbReference>
<protein>
    <submittedName>
        <fullName evidence="1">Uncharacterized protein</fullName>
    </submittedName>
</protein>
<organism evidence="1 2">
    <name type="scientific">Sphingopyxis macrogoltabida</name>
    <name type="common">Sphingomonas macrogoltabidus</name>
    <dbReference type="NCBI Taxonomy" id="33050"/>
    <lineage>
        <taxon>Bacteria</taxon>
        <taxon>Pseudomonadati</taxon>
        <taxon>Pseudomonadota</taxon>
        <taxon>Alphaproteobacteria</taxon>
        <taxon>Sphingomonadales</taxon>
        <taxon>Sphingomonadaceae</taxon>
        <taxon>Sphingopyxis</taxon>
    </lineage>
</organism>
<reference evidence="1 2" key="2">
    <citation type="journal article" date="2016" name="Genome Announc.">
        <title>Complete Genome Sequence of Sphingopyxis macrogoltabida Strain 203N (NBRC 111659), a Polyethylene Glycol Degrader.</title>
        <authorList>
            <person name="Ohtsubo Y."/>
            <person name="Nonoyama S."/>
            <person name="Nagata Y."/>
            <person name="Numata M."/>
            <person name="Tsuchikane K."/>
            <person name="Hosoyama A."/>
            <person name="Yamazoe A."/>
            <person name="Tsuda M."/>
            <person name="Fujita N."/>
            <person name="Kawai F."/>
        </authorList>
    </citation>
    <scope>NUCLEOTIDE SEQUENCE [LARGE SCALE GENOMIC DNA]</scope>
    <source>
        <strain evidence="1 2">203N</strain>
    </source>
</reference>
<gene>
    <name evidence="1" type="ORF">ATM17_22175</name>
</gene>